<reference evidence="2 3" key="1">
    <citation type="journal article" date="2016" name="Nat. Commun.">
        <title>Thousands of microbial genomes shed light on interconnected biogeochemical processes in an aquifer system.</title>
        <authorList>
            <person name="Anantharaman K."/>
            <person name="Brown C.T."/>
            <person name="Hug L.A."/>
            <person name="Sharon I."/>
            <person name="Castelle C.J."/>
            <person name="Probst A.J."/>
            <person name="Thomas B.C."/>
            <person name="Singh A."/>
            <person name="Wilkins M.J."/>
            <person name="Karaoz U."/>
            <person name="Brodie E.L."/>
            <person name="Williams K.H."/>
            <person name="Hubbard S.S."/>
            <person name="Banfield J.F."/>
        </authorList>
    </citation>
    <scope>NUCLEOTIDE SEQUENCE [LARGE SCALE GENOMIC DNA]</scope>
</reference>
<name>A0A1F6FPE7_9BACT</name>
<feature type="transmembrane region" description="Helical" evidence="1">
    <location>
        <begin position="6"/>
        <end position="25"/>
    </location>
</feature>
<accession>A0A1F6FPE7</accession>
<evidence type="ECO:0000313" key="3">
    <source>
        <dbReference type="Proteomes" id="UP000179230"/>
    </source>
</evidence>
<evidence type="ECO:0000313" key="2">
    <source>
        <dbReference type="EMBL" id="OGG87734.1"/>
    </source>
</evidence>
<gene>
    <name evidence="2" type="ORF">A2592_03365</name>
</gene>
<proteinExistence type="predicted"/>
<dbReference type="AlphaFoldDB" id="A0A1F6FPE7"/>
<keyword evidence="1" id="KW-1133">Transmembrane helix</keyword>
<comment type="caution">
    <text evidence="2">The sequence shown here is derived from an EMBL/GenBank/DDBJ whole genome shotgun (WGS) entry which is preliminary data.</text>
</comment>
<protein>
    <submittedName>
        <fullName evidence="2">Uncharacterized protein</fullName>
    </submittedName>
</protein>
<dbReference type="Proteomes" id="UP000179230">
    <property type="component" value="Unassembled WGS sequence"/>
</dbReference>
<sequence length="167" mass="18385">MSKLSYILITLILGLLLAIGVTLYIKNKPTLVIENKVTYTDSSVILPSTTGSPVEVTNFLKDPAVIADAQNPGLYFVGNTFLKGSDNSVPTYVVTYEEKNGYFNIALLVKPFARARFDAEKYLENFLNIDENSLCSLSYTVSVPGYVDEAASGIDYRFSFCPDNVPL</sequence>
<dbReference type="EMBL" id="MFMT01000042">
    <property type="protein sequence ID" value="OGG87734.1"/>
    <property type="molecule type" value="Genomic_DNA"/>
</dbReference>
<evidence type="ECO:0000256" key="1">
    <source>
        <dbReference type="SAM" id="Phobius"/>
    </source>
</evidence>
<organism evidence="2 3">
    <name type="scientific">Candidatus Kaiserbacteria bacterium RIFOXYD1_FULL_42_15</name>
    <dbReference type="NCBI Taxonomy" id="1798532"/>
    <lineage>
        <taxon>Bacteria</taxon>
        <taxon>Candidatus Kaiseribacteriota</taxon>
    </lineage>
</organism>
<keyword evidence="1" id="KW-0812">Transmembrane</keyword>
<keyword evidence="1" id="KW-0472">Membrane</keyword>